<dbReference type="InterPro" id="IPR053378">
    <property type="entry name" value="Prenyl_diphosphate_synthase"/>
</dbReference>
<dbReference type="GO" id="GO:0016114">
    <property type="term" value="P:terpenoid biosynthetic process"/>
    <property type="evidence" value="ECO:0007669"/>
    <property type="project" value="UniProtKB-ARBA"/>
</dbReference>
<dbReference type="SUPFAM" id="SSF48576">
    <property type="entry name" value="Terpenoid synthases"/>
    <property type="match status" value="1"/>
</dbReference>
<dbReference type="InterPro" id="IPR000092">
    <property type="entry name" value="Polyprenyl_synt"/>
</dbReference>
<organism evidence="14 15">
    <name type="scientific">Lactobacillus selangorensis</name>
    <dbReference type="NCBI Taxonomy" id="81857"/>
    <lineage>
        <taxon>Bacteria</taxon>
        <taxon>Bacillati</taxon>
        <taxon>Bacillota</taxon>
        <taxon>Bacilli</taxon>
        <taxon>Lactobacillales</taxon>
        <taxon>Lactobacillaceae</taxon>
        <taxon>Lactobacillus</taxon>
    </lineage>
</organism>
<dbReference type="GO" id="GO:0046872">
    <property type="term" value="F:metal ion binding"/>
    <property type="evidence" value="ECO:0007669"/>
    <property type="project" value="UniProtKB-KW"/>
</dbReference>
<evidence type="ECO:0000313" key="16">
    <source>
        <dbReference type="Proteomes" id="UP000051751"/>
    </source>
</evidence>
<dbReference type="STRING" id="81857.IV38_GL000546"/>
<accession>A0A0R2GAJ2</accession>
<dbReference type="InterPro" id="IPR008949">
    <property type="entry name" value="Isoprenoid_synthase_dom_sf"/>
</dbReference>
<evidence type="ECO:0000256" key="5">
    <source>
        <dbReference type="ARBA" id="ARBA00022679"/>
    </source>
</evidence>
<dbReference type="PATRIC" id="fig|81857.3.peg.551"/>
<evidence type="ECO:0000256" key="2">
    <source>
        <dbReference type="ARBA" id="ARBA00006706"/>
    </source>
</evidence>
<dbReference type="FunFam" id="1.10.600.10:FF:000001">
    <property type="entry name" value="Geranylgeranyl diphosphate synthase"/>
    <property type="match status" value="1"/>
</dbReference>
<evidence type="ECO:0000256" key="6">
    <source>
        <dbReference type="ARBA" id="ARBA00022723"/>
    </source>
</evidence>
<dbReference type="Pfam" id="PF00348">
    <property type="entry name" value="polyprenyl_synt"/>
    <property type="match status" value="1"/>
</dbReference>
<sequence>MTIEQQDYRQFAQHVLPHLNQYLDERLDKDIVGPNLRDAMKYSVDAGGKRLRPLLVLATMGTFSDAPLAQGFGAAGAIELVHTYSLIHDDLPAMDNSDLRRGEPTNHKVFGEAHAILAGDGLLTLAFQWLAENTDLTAEQRIQQVGILSRAAGPANMVAGQVEDIEGEQKKLDLDHLTTLHRHKTGAMIEAAVWMGTVMTDLTKAQQDVLKRYASDFGLAFQIQDDLMDVLGTEAETGKPVGNDTEAHKNTFPSLIGIDASIERINQLVADANDALAAVQSLGDVTLLQSFLDYFDTDHLETLKEQRQ</sequence>
<dbReference type="CDD" id="cd00685">
    <property type="entry name" value="Trans_IPPS_HT"/>
    <property type="match status" value="1"/>
</dbReference>
<dbReference type="Gene3D" id="1.10.600.10">
    <property type="entry name" value="Farnesyl Diphosphate Synthase"/>
    <property type="match status" value="1"/>
</dbReference>
<keyword evidence="8" id="KW-0414">Isoprene biosynthesis</keyword>
<dbReference type="InterPro" id="IPR033749">
    <property type="entry name" value="Polyprenyl_synt_CS"/>
</dbReference>
<dbReference type="SFLD" id="SFLDS00005">
    <property type="entry name" value="Isoprenoid_Synthase_Type_I"/>
    <property type="match status" value="1"/>
</dbReference>
<evidence type="ECO:0000256" key="3">
    <source>
        <dbReference type="ARBA" id="ARBA00012439"/>
    </source>
</evidence>
<keyword evidence="5 12" id="KW-0808">Transferase</keyword>
<proteinExistence type="inferred from homology"/>
<comment type="catalytic activity">
    <reaction evidence="11">
        <text>isopentenyl diphosphate + (2E)-geranyl diphosphate = (2E,6E)-farnesyl diphosphate + diphosphate</text>
        <dbReference type="Rhea" id="RHEA:19361"/>
        <dbReference type="ChEBI" id="CHEBI:33019"/>
        <dbReference type="ChEBI" id="CHEBI:58057"/>
        <dbReference type="ChEBI" id="CHEBI:128769"/>
        <dbReference type="ChEBI" id="CHEBI:175763"/>
        <dbReference type="EC" id="2.5.1.10"/>
    </reaction>
</comment>
<dbReference type="GO" id="GO:0004337">
    <property type="term" value="F:(2E,6E)-farnesyl diphosphate synthase activity"/>
    <property type="evidence" value="ECO:0007669"/>
    <property type="project" value="UniProtKB-EC"/>
</dbReference>
<keyword evidence="15" id="KW-1185">Reference proteome</keyword>
<evidence type="ECO:0000313" key="13">
    <source>
        <dbReference type="EMBL" id="KRN29659.1"/>
    </source>
</evidence>
<name>A0A0R2GAJ2_9LACO</name>
<evidence type="ECO:0000256" key="1">
    <source>
        <dbReference type="ARBA" id="ARBA00001946"/>
    </source>
</evidence>
<dbReference type="EC" id="2.5.1.10" evidence="3"/>
<dbReference type="PANTHER" id="PTHR43281">
    <property type="entry name" value="FARNESYL DIPHOSPHATE SYNTHASE"/>
    <property type="match status" value="1"/>
</dbReference>
<evidence type="ECO:0000256" key="8">
    <source>
        <dbReference type="ARBA" id="ARBA00023229"/>
    </source>
</evidence>
<dbReference type="EMBL" id="JQAT01000001">
    <property type="protein sequence ID" value="KRN29659.1"/>
    <property type="molecule type" value="Genomic_DNA"/>
</dbReference>
<evidence type="ECO:0000256" key="11">
    <source>
        <dbReference type="ARBA" id="ARBA00049399"/>
    </source>
</evidence>
<dbReference type="AlphaFoldDB" id="A0A0R2GAJ2"/>
<reference evidence="15 16" key="1">
    <citation type="journal article" date="2015" name="Genome Announc.">
        <title>Expanding the biotechnology potential of lactobacilli through comparative genomics of 213 strains and associated genera.</title>
        <authorList>
            <person name="Sun Z."/>
            <person name="Harris H.M."/>
            <person name="McCann A."/>
            <person name="Guo C."/>
            <person name="Argimon S."/>
            <person name="Zhang W."/>
            <person name="Yang X."/>
            <person name="Jeffery I.B."/>
            <person name="Cooney J.C."/>
            <person name="Kagawa T.F."/>
            <person name="Liu W."/>
            <person name="Song Y."/>
            <person name="Salvetti E."/>
            <person name="Wrobel A."/>
            <person name="Rasinkangas P."/>
            <person name="Parkhill J."/>
            <person name="Rea M.C."/>
            <person name="O'Sullivan O."/>
            <person name="Ritari J."/>
            <person name="Douillard F.P."/>
            <person name="Paul Ross R."/>
            <person name="Yang R."/>
            <person name="Briner A.E."/>
            <person name="Felis G.E."/>
            <person name="de Vos W.M."/>
            <person name="Barrangou R."/>
            <person name="Klaenhammer T.R."/>
            <person name="Caufield P.W."/>
            <person name="Cui Y."/>
            <person name="Zhang H."/>
            <person name="O'Toole P.W."/>
        </authorList>
    </citation>
    <scope>NUCLEOTIDE SEQUENCE [LARGE SCALE GENOMIC DNA]</scope>
    <source>
        <strain evidence="13 16">ATCC BAA-66</strain>
        <strain evidence="14 15">DSM 13344</strain>
    </source>
</reference>
<dbReference type="OrthoDB" id="9805316at2"/>
<keyword evidence="7" id="KW-0460">Magnesium</keyword>
<comment type="similarity">
    <text evidence="2 12">Belongs to the FPP/GGPP synthase family.</text>
</comment>
<dbReference type="PROSITE" id="PS00723">
    <property type="entry name" value="POLYPRENYL_SYNTHASE_1"/>
    <property type="match status" value="1"/>
</dbReference>
<dbReference type="PANTHER" id="PTHR43281:SF1">
    <property type="entry name" value="FARNESYL DIPHOSPHATE SYNTHASE"/>
    <property type="match status" value="1"/>
</dbReference>
<dbReference type="NCBIfam" id="NF045485">
    <property type="entry name" value="FPPsyn"/>
    <property type="match status" value="1"/>
</dbReference>
<dbReference type="Proteomes" id="UP000051645">
    <property type="component" value="Unassembled WGS sequence"/>
</dbReference>
<evidence type="ECO:0000313" key="15">
    <source>
        <dbReference type="Proteomes" id="UP000051645"/>
    </source>
</evidence>
<dbReference type="SFLD" id="SFLDG01017">
    <property type="entry name" value="Polyprenyl_Transferase_Like"/>
    <property type="match status" value="1"/>
</dbReference>
<comment type="caution">
    <text evidence="14">The sequence shown here is derived from an EMBL/GenBank/DDBJ whole genome shotgun (WGS) entry which is preliminary data.</text>
</comment>
<evidence type="ECO:0000256" key="4">
    <source>
        <dbReference type="ARBA" id="ARBA00015100"/>
    </source>
</evidence>
<evidence type="ECO:0000313" key="14">
    <source>
        <dbReference type="EMBL" id="KRN33812.1"/>
    </source>
</evidence>
<dbReference type="EMBL" id="JQAZ01000001">
    <property type="protein sequence ID" value="KRN33812.1"/>
    <property type="molecule type" value="Genomic_DNA"/>
</dbReference>
<keyword evidence="6" id="KW-0479">Metal-binding</keyword>
<dbReference type="RefSeq" id="WP_057768367.1">
    <property type="nucleotide sequence ID" value="NZ_JQAT01000001.1"/>
</dbReference>
<comment type="cofactor">
    <cofactor evidence="1">
        <name>Mg(2+)</name>
        <dbReference type="ChEBI" id="CHEBI:18420"/>
    </cofactor>
</comment>
<dbReference type="GO" id="GO:0005737">
    <property type="term" value="C:cytoplasm"/>
    <property type="evidence" value="ECO:0007669"/>
    <property type="project" value="UniProtKB-ARBA"/>
</dbReference>
<evidence type="ECO:0000256" key="7">
    <source>
        <dbReference type="ARBA" id="ARBA00022842"/>
    </source>
</evidence>
<protein>
    <recommendedName>
        <fullName evidence="4">Farnesyl diphosphate synthase</fullName>
        <ecNumber evidence="3">2.5.1.10</ecNumber>
    </recommendedName>
    <alternativeName>
        <fullName evidence="10">(2E,6E)-farnesyl diphosphate synthase</fullName>
    </alternativeName>
    <alternativeName>
        <fullName evidence="9">Geranyltranstransferase</fullName>
    </alternativeName>
</protein>
<evidence type="ECO:0000256" key="10">
    <source>
        <dbReference type="ARBA" id="ARBA00032873"/>
    </source>
</evidence>
<dbReference type="PROSITE" id="PS00444">
    <property type="entry name" value="POLYPRENYL_SYNTHASE_2"/>
    <property type="match status" value="1"/>
</dbReference>
<evidence type="ECO:0000256" key="12">
    <source>
        <dbReference type="RuleBase" id="RU004466"/>
    </source>
</evidence>
<dbReference type="Proteomes" id="UP000051751">
    <property type="component" value="Unassembled WGS sequence"/>
</dbReference>
<evidence type="ECO:0000256" key="9">
    <source>
        <dbReference type="ARBA" id="ARBA00032380"/>
    </source>
</evidence>
<gene>
    <name evidence="13" type="ORF">IV38_GL000546</name>
    <name evidence="14" type="ORF">IV40_GL000122</name>
</gene>